<dbReference type="Pfam" id="PF09557">
    <property type="entry name" value="DUF2382"/>
    <property type="match status" value="1"/>
</dbReference>
<feature type="domain" description="DUF2382" evidence="2">
    <location>
        <begin position="47"/>
        <end position="179"/>
    </location>
</feature>
<accession>A0A345IFI2</accession>
<dbReference type="PANTHER" id="PTHR38463:SF1">
    <property type="entry name" value="STRESS RESPONSE PROTEIN YSNF"/>
    <property type="match status" value="1"/>
</dbReference>
<organism evidence="3 4">
    <name type="scientific">Deinococcus wulumuqiensis</name>
    <dbReference type="NCBI Taxonomy" id="980427"/>
    <lineage>
        <taxon>Bacteria</taxon>
        <taxon>Thermotogati</taxon>
        <taxon>Deinococcota</taxon>
        <taxon>Deinococci</taxon>
        <taxon>Deinococcales</taxon>
        <taxon>Deinococcaceae</taxon>
        <taxon>Deinococcus</taxon>
    </lineage>
</organism>
<dbReference type="Proteomes" id="UP000253744">
    <property type="component" value="Chromosome"/>
</dbReference>
<dbReference type="PANTHER" id="PTHR38463">
    <property type="entry name" value="STRESS RESPONSE PROTEIN YSNF"/>
    <property type="match status" value="1"/>
</dbReference>
<reference evidence="3 4" key="1">
    <citation type="submission" date="2018-07" db="EMBL/GenBank/DDBJ databases">
        <title>Complete Genome and Methylome Analysis of Deinococcus wulumuqiensis NEB 479.</title>
        <authorList>
            <person name="Fomenkov A."/>
            <person name="Luyten Y."/>
            <person name="Vincze T."/>
            <person name="Anton B.P."/>
            <person name="Clark T."/>
            <person name="Roberts R.J."/>
            <person name="Morgan R.D."/>
        </authorList>
    </citation>
    <scope>NUCLEOTIDE SEQUENCE [LARGE SCALE GENOMIC DNA]</scope>
    <source>
        <strain evidence="3 4">NEB 479</strain>
    </source>
</reference>
<dbReference type="KEGG" id="dwu:DVJ83_03910"/>
<dbReference type="InterPro" id="IPR052967">
    <property type="entry name" value="Stress_Response_Assoc"/>
</dbReference>
<feature type="region of interest" description="Disordered" evidence="1">
    <location>
        <begin position="1"/>
        <end position="24"/>
    </location>
</feature>
<gene>
    <name evidence="3" type="ORF">DVJ83_03910</name>
</gene>
<name>A0A345IFI2_9DEIO</name>
<sequence>MTGRDNDEMRVLHGNTETAETRQAETSLSALNAEGTRLGTESEVGRLQLLEERAQVQVLREGIGQVQVRKVLRERQEMVPVTLSTEVLEIVVTPLAQGAAAHAAAGSVTEGGAMGQGVSQILIDGKPLQVGQSYEIPLTEERVQVVKQVYPISEVLIRKQAQSTTHQETVMLRHEELEVLDEQGLARFVDDLPGTDDTRR</sequence>
<dbReference type="InterPro" id="IPR019060">
    <property type="entry name" value="DUF2382"/>
</dbReference>
<proteinExistence type="predicted"/>
<dbReference type="EMBL" id="CP031158">
    <property type="protein sequence ID" value="AXG98454.1"/>
    <property type="molecule type" value="Genomic_DNA"/>
</dbReference>
<dbReference type="STRING" id="1288484.GCA_000348665_03123"/>
<dbReference type="AlphaFoldDB" id="A0A345IFI2"/>
<evidence type="ECO:0000256" key="1">
    <source>
        <dbReference type="SAM" id="MobiDB-lite"/>
    </source>
</evidence>
<evidence type="ECO:0000259" key="2">
    <source>
        <dbReference type="Pfam" id="PF09557"/>
    </source>
</evidence>
<dbReference type="RefSeq" id="WP_114671470.1">
    <property type="nucleotide sequence ID" value="NZ_CP031158.1"/>
</dbReference>
<evidence type="ECO:0000313" key="4">
    <source>
        <dbReference type="Proteomes" id="UP000253744"/>
    </source>
</evidence>
<evidence type="ECO:0000313" key="3">
    <source>
        <dbReference type="EMBL" id="AXG98454.1"/>
    </source>
</evidence>
<protein>
    <submittedName>
        <fullName evidence="3">DUF2382 domain-containing protein</fullName>
    </submittedName>
</protein>
<feature type="compositionally biased region" description="Basic and acidic residues" evidence="1">
    <location>
        <begin position="1"/>
        <end position="11"/>
    </location>
</feature>